<dbReference type="SMART" id="SM01294">
    <property type="entry name" value="PKS_PP_betabranch"/>
    <property type="match status" value="1"/>
</dbReference>
<dbReference type="Pfam" id="PF21089">
    <property type="entry name" value="PKS_DH_N"/>
    <property type="match status" value="1"/>
</dbReference>
<dbReference type="SMART" id="SM00827">
    <property type="entry name" value="PKS_AT"/>
    <property type="match status" value="1"/>
</dbReference>
<dbReference type="InterPro" id="IPR057326">
    <property type="entry name" value="KR_dom"/>
</dbReference>
<dbReference type="SUPFAM" id="SSF53901">
    <property type="entry name" value="Thiolase-like"/>
    <property type="match status" value="1"/>
</dbReference>
<evidence type="ECO:0000256" key="6">
    <source>
        <dbReference type="ARBA" id="ARBA00023194"/>
    </source>
</evidence>
<evidence type="ECO:0000259" key="12">
    <source>
        <dbReference type="PROSITE" id="PS52019"/>
    </source>
</evidence>
<feature type="domain" description="PKS/mFAS DH" evidence="12">
    <location>
        <begin position="1060"/>
        <end position="1328"/>
    </location>
</feature>
<gene>
    <name evidence="13" type="ORF">ACFSUT_24965</name>
</gene>
<dbReference type="Pfam" id="PF22953">
    <property type="entry name" value="SpnB_Rossmann"/>
    <property type="match status" value="1"/>
</dbReference>
<dbReference type="InterPro" id="IPR009081">
    <property type="entry name" value="PP-bd_ACP"/>
</dbReference>
<evidence type="ECO:0000256" key="8">
    <source>
        <dbReference type="ARBA" id="ARBA00023315"/>
    </source>
</evidence>
<dbReference type="InterPro" id="IPR001227">
    <property type="entry name" value="Ac_transferase_dom_sf"/>
</dbReference>
<keyword evidence="5" id="KW-0808">Transferase</keyword>
<evidence type="ECO:0000256" key="7">
    <source>
        <dbReference type="ARBA" id="ARBA00023268"/>
    </source>
</evidence>
<dbReference type="SUPFAM" id="SSF47336">
    <property type="entry name" value="ACP-like"/>
    <property type="match status" value="1"/>
</dbReference>
<feature type="domain" description="Ketosynthase family 3 (KS3)" evidence="11">
    <location>
        <begin position="38"/>
        <end position="450"/>
    </location>
</feature>
<dbReference type="InterPro" id="IPR049551">
    <property type="entry name" value="PKS_DH_C"/>
</dbReference>
<dbReference type="Pfam" id="PF16197">
    <property type="entry name" value="KAsynt_C_assoc"/>
    <property type="match status" value="1"/>
</dbReference>
<dbReference type="Gene3D" id="3.40.366.10">
    <property type="entry name" value="Malonyl-Coenzyme A Acyl Carrier Protein, domain 2"/>
    <property type="match status" value="1"/>
</dbReference>
<evidence type="ECO:0000256" key="9">
    <source>
        <dbReference type="PROSITE-ProRule" id="PRU01363"/>
    </source>
</evidence>
<feature type="active site" description="Proton acceptor; for dehydratase activity" evidence="9">
    <location>
        <position position="1092"/>
    </location>
</feature>
<keyword evidence="3" id="KW-0596">Phosphopantetheine</keyword>
<keyword evidence="14" id="KW-1185">Reference proteome</keyword>
<dbReference type="SMART" id="SM00826">
    <property type="entry name" value="PKS_DH"/>
    <property type="match status" value="1"/>
</dbReference>
<keyword evidence="7" id="KW-0511">Multifunctional enzyme</keyword>
<dbReference type="InterPro" id="IPR016036">
    <property type="entry name" value="Malonyl_transacylase_ACP-bd"/>
</dbReference>
<dbReference type="SUPFAM" id="SSF51735">
    <property type="entry name" value="NAD(P)-binding Rossmann-fold domains"/>
    <property type="match status" value="2"/>
</dbReference>
<dbReference type="InterPro" id="IPR014030">
    <property type="entry name" value="Ketoacyl_synth_N"/>
</dbReference>
<protein>
    <submittedName>
        <fullName evidence="13">Type I polyketide synthase</fullName>
    </submittedName>
</protein>
<dbReference type="InterPro" id="IPR014031">
    <property type="entry name" value="Ketoacyl_synth_C"/>
</dbReference>
<dbReference type="InterPro" id="IPR020807">
    <property type="entry name" value="PKS_DH"/>
</dbReference>
<dbReference type="Pfam" id="PF00550">
    <property type="entry name" value="PP-binding"/>
    <property type="match status" value="1"/>
</dbReference>
<feature type="region of interest" description="N-terminal hotdog fold" evidence="9">
    <location>
        <begin position="1060"/>
        <end position="1182"/>
    </location>
</feature>
<reference evidence="14" key="1">
    <citation type="journal article" date="2019" name="Int. J. Syst. Evol. Microbiol.">
        <title>The Global Catalogue of Microorganisms (GCM) 10K type strain sequencing project: providing services to taxonomists for standard genome sequencing and annotation.</title>
        <authorList>
            <consortium name="The Broad Institute Genomics Platform"/>
            <consortium name="The Broad Institute Genome Sequencing Center for Infectious Disease"/>
            <person name="Wu L."/>
            <person name="Ma J."/>
        </authorList>
    </citation>
    <scope>NUCLEOTIDE SEQUENCE [LARGE SCALE GENOMIC DNA]</scope>
    <source>
        <strain evidence="14">CGMCC 4.7638</strain>
    </source>
</reference>
<dbReference type="EMBL" id="JBHUKQ010000013">
    <property type="protein sequence ID" value="MFD2483557.1"/>
    <property type="molecule type" value="Genomic_DNA"/>
</dbReference>
<keyword evidence="4" id="KW-0597">Phosphoprotein</keyword>
<evidence type="ECO:0000313" key="13">
    <source>
        <dbReference type="EMBL" id="MFD2483557.1"/>
    </source>
</evidence>
<dbReference type="Pfam" id="PF08990">
    <property type="entry name" value="Docking"/>
    <property type="match status" value="1"/>
</dbReference>
<organism evidence="13 14">
    <name type="scientific">Amycolatopsis albidoflavus</name>
    <dbReference type="NCBI Taxonomy" id="102226"/>
    <lineage>
        <taxon>Bacteria</taxon>
        <taxon>Bacillati</taxon>
        <taxon>Actinomycetota</taxon>
        <taxon>Actinomycetes</taxon>
        <taxon>Pseudonocardiales</taxon>
        <taxon>Pseudonocardiaceae</taxon>
        <taxon>Amycolatopsis</taxon>
    </lineage>
</organism>
<dbReference type="InterPro" id="IPR013968">
    <property type="entry name" value="PKS_KR"/>
</dbReference>
<evidence type="ECO:0000256" key="2">
    <source>
        <dbReference type="ARBA" id="ARBA00004792"/>
    </source>
</evidence>
<dbReference type="InterPro" id="IPR049552">
    <property type="entry name" value="PKS_DH_N"/>
</dbReference>
<dbReference type="InterPro" id="IPR050091">
    <property type="entry name" value="PKS_NRPS_Biosynth_Enz"/>
</dbReference>
<dbReference type="PROSITE" id="PS00606">
    <property type="entry name" value="KS3_1"/>
    <property type="match status" value="1"/>
</dbReference>
<dbReference type="CDD" id="cd08956">
    <property type="entry name" value="KR_3_FAS_SDR_x"/>
    <property type="match status" value="1"/>
</dbReference>
<dbReference type="Gene3D" id="3.40.50.720">
    <property type="entry name" value="NAD(P)-binding Rossmann-like Domain"/>
    <property type="match status" value="1"/>
</dbReference>
<dbReference type="InterPro" id="IPR006162">
    <property type="entry name" value="Ppantetheine_attach_site"/>
</dbReference>
<dbReference type="PANTHER" id="PTHR43775:SF51">
    <property type="entry name" value="INACTIVE PHENOLPHTHIOCEROL SYNTHESIS POLYKETIDE SYNTHASE TYPE I PKS1-RELATED"/>
    <property type="match status" value="1"/>
</dbReference>
<dbReference type="Pfam" id="PF02801">
    <property type="entry name" value="Ketoacyl-synt_C"/>
    <property type="match status" value="1"/>
</dbReference>
<dbReference type="Proteomes" id="UP001597542">
    <property type="component" value="Unassembled WGS sequence"/>
</dbReference>
<feature type="active site" description="Proton donor; for dehydratase activity" evidence="9">
    <location>
        <position position="1252"/>
    </location>
</feature>
<evidence type="ECO:0000259" key="10">
    <source>
        <dbReference type="PROSITE" id="PS50075"/>
    </source>
</evidence>
<keyword evidence="6" id="KW-0045">Antibiotic biosynthesis</keyword>
<comment type="pathway">
    <text evidence="2">Antibiotic biosynthesis.</text>
</comment>
<dbReference type="Gene3D" id="3.40.47.10">
    <property type="match status" value="1"/>
</dbReference>
<proteinExistence type="predicted"/>
<dbReference type="InterPro" id="IPR016039">
    <property type="entry name" value="Thiolase-like"/>
</dbReference>
<dbReference type="InterPro" id="IPR020806">
    <property type="entry name" value="PKS_PP-bd"/>
</dbReference>
<comment type="cofactor">
    <cofactor evidence="1">
        <name>pantetheine 4'-phosphate</name>
        <dbReference type="ChEBI" id="CHEBI:47942"/>
    </cofactor>
</comment>
<dbReference type="InterPro" id="IPR036291">
    <property type="entry name" value="NAD(P)-bd_dom_sf"/>
</dbReference>
<feature type="region of interest" description="C-terminal hotdog fold" evidence="9">
    <location>
        <begin position="1193"/>
        <end position="1328"/>
    </location>
</feature>
<dbReference type="RefSeq" id="WP_344272067.1">
    <property type="nucleotide sequence ID" value="NZ_BAAAHV010000009.1"/>
</dbReference>
<evidence type="ECO:0000259" key="11">
    <source>
        <dbReference type="PROSITE" id="PS52004"/>
    </source>
</evidence>
<dbReference type="PROSITE" id="PS52019">
    <property type="entry name" value="PKS_MFAS_DH"/>
    <property type="match status" value="1"/>
</dbReference>
<accession>A0ABW5I458</accession>
<dbReference type="Gene3D" id="3.30.70.3290">
    <property type="match status" value="2"/>
</dbReference>
<dbReference type="PANTHER" id="PTHR43775">
    <property type="entry name" value="FATTY ACID SYNTHASE"/>
    <property type="match status" value="1"/>
</dbReference>
<dbReference type="PROSITE" id="PS00012">
    <property type="entry name" value="PHOSPHOPANTETHEINE"/>
    <property type="match status" value="1"/>
</dbReference>
<dbReference type="SMART" id="SM00823">
    <property type="entry name" value="PKS_PP"/>
    <property type="match status" value="1"/>
</dbReference>
<dbReference type="PROSITE" id="PS52004">
    <property type="entry name" value="KS3_2"/>
    <property type="match status" value="1"/>
</dbReference>
<evidence type="ECO:0000256" key="1">
    <source>
        <dbReference type="ARBA" id="ARBA00001957"/>
    </source>
</evidence>
<sequence length="1935" mass="196942">MTDKSAPSTEQIVAALRQSMTDNERLRADNQRLAARQSEPIAIIGMGCRYPGGVTTPARLWDLVAGGVDAIGEFPADRGWDTAALHDPTGARPGTTYSNEGGFLYDAADFEPEFFGISPREAVTLDPQQRLLLETAWEAVERAGIVPSTLRGSATGVFTGVMYHDYGAGSSDGSLISGRVSYTLGLEGPSVSVDTACSSSLVAMHLAAQALRRGECSLALAGGVTVMVTPDMFVYFSEQHGLSSDGRCKAFGSGADGVGCSEGAGMLLLERLSDARRNGHHVLAVLRGSAVNSDGASSGITVPNGPAQQRVIRAALADASLELSDVDAVEAHGTGTKLGDPIEAQALISTYGKVATPSRPLYVGSFKSNVGHTQAAAGVGGVIKMVEALRRGVLPPTLHADEPSPHVDWADGTVALLNESTPWPSADRPRRAAVSSFGISGTNAHVIVEQGDPAPAPSASAGPVTWLLSASAPEALRAQASQLAGSAPSGSAADVGLSLATTRTLSEHRAGVVAADREAAARALADYAAGRASSAVVEGVASTPRVAFLFTGQGAQRAGMGLDLAAAYPVFAAALDEVGASLDLDVPLRSLLADADRLDQTGYTQPALFAVEVALYRLLESWGVRPSYLLGHSVGEIAAAHVAGVLSLADAGKLVVARARLMQALPTGGAMVAVQATEDEVLPLLTDGVGIAAVNGPRSVVVSGVEEEVLAVAGKFDRTSRLRVSHAFHSPLMDPMLDEFAAVARTLTYSAPSVPVVSTVELSADVATPDYWVRQVRSAVRFADGIHALAGAGVNTFVEVGPSAVLTAMGQSCADAAAAGTTGGGRAADGGANAGVAASGGSGRAVNGGATGDGDGRAIGGGANVGDAASGAAAGNGRAVSGGANVDGAVGGVAHGGAAGAGGAVGGDANAGTAGAGAAIGGAAEVVAAGSDAALRREAGVGNAGSNGASTGASRASADGVGSAASGTATLDPATIGAALANATFIPVLRKDRAEAESAAAAVATLFTLGGTADWDAFYPGAHPVELPTYAFQRKRYWLDNPTGARARGVAEVGQREAAHPLLGAVVGTADSGGVVLTGRLSLAAQPWLADHVVQGNALFPGTAFVELAVRAGDEVGCGRVDELTLAAPLILPEQGAVRLQVTVGAEEDDGTRALGIFSQAEDADEWVQHGSGRLSPASEPSAVAAAWPPAGATEIDVTSRYDELAAQGFDYGPVFAGLRRAWQAGDVLAAEVALPEHADGSAFGLHPALLDAALHTIGLAGPTEDKPVLPFAWSGVSLYAGGAANLRVLISSDVENTVSLTATDASGAPVLRVDSLALRPIADDAFAAAARSAVDDSLFRVDWIPWQGDDVAAVTTAVLGNDPFSLGGESYVDINALLEAIHNGALVPDVVYVPFAAPETATPEGARAAVHNLLSLAQSWVAEDVLAASRLVVVASGAIATRPDEGAPDLTHAALWGVIRTAQLEYPDRFMVVDLDDGPLPIGSVLGAMYADEPGVAVRDGAVLVHRLAKYAPSGAVAFDPDGTVLVTGGTGVLGQLIARHLVTEHGVRRLLITSRRGPAAPGADEFVASLTELGASVSLVACDLASRDAVAGLIADVPSDHPLTAVIHTAGVVDDGVLLSLTPERMDAVLRPKVDAAWHLHELTASLDLAAFVLYSSAGGTLGAAGQANYSAANVFLDALAHHRAAQGLSAVSLAWGLWSEGGMSNDLADTDLIRMARSGVFGLSFADGLELFDATVAAGQPSLVPVRLDMSGLRADAHSVPAMLRGLVRGRRRVEVVDDSWNQVLRLSGAERVRAAVDLVCGTAAVVLGHERRDAVDPRKGFIELGFDSLTAIELRNRLDVLTGMRLPATLIFDYPSVQVLGEHLVADGAPSAVEIQLDALEDVVRSLEPDEVSGVVTRLKAVLASLVPDEDVEGASADELFALLDEELEAR</sequence>
<dbReference type="SMART" id="SM00822">
    <property type="entry name" value="PKS_KR"/>
    <property type="match status" value="1"/>
</dbReference>
<dbReference type="SUPFAM" id="SSF55048">
    <property type="entry name" value="Probable ACP-binding domain of malonyl-CoA ACP transacylase"/>
    <property type="match status" value="1"/>
</dbReference>
<evidence type="ECO:0000256" key="4">
    <source>
        <dbReference type="ARBA" id="ARBA00022553"/>
    </source>
</evidence>
<dbReference type="Pfam" id="PF00698">
    <property type="entry name" value="Acyl_transf_1"/>
    <property type="match status" value="1"/>
</dbReference>
<dbReference type="InterPro" id="IPR020841">
    <property type="entry name" value="PKS_Beta-ketoAc_synthase_dom"/>
</dbReference>
<dbReference type="InterPro" id="IPR014043">
    <property type="entry name" value="Acyl_transferase_dom"/>
</dbReference>
<keyword evidence="8" id="KW-0012">Acyltransferase</keyword>
<dbReference type="Gene3D" id="1.10.1200.10">
    <property type="entry name" value="ACP-like"/>
    <property type="match status" value="1"/>
</dbReference>
<dbReference type="InterPro" id="IPR042104">
    <property type="entry name" value="PKS_dehydratase_sf"/>
</dbReference>
<dbReference type="Pfam" id="PF00109">
    <property type="entry name" value="ketoacyl-synt"/>
    <property type="match status" value="1"/>
</dbReference>
<name>A0ABW5I458_9PSEU</name>
<evidence type="ECO:0000256" key="3">
    <source>
        <dbReference type="ARBA" id="ARBA00022450"/>
    </source>
</evidence>
<dbReference type="Pfam" id="PF08659">
    <property type="entry name" value="KR"/>
    <property type="match status" value="1"/>
</dbReference>
<feature type="domain" description="Carrier" evidence="10">
    <location>
        <begin position="1797"/>
        <end position="1872"/>
    </location>
</feature>
<dbReference type="Gene3D" id="3.10.129.110">
    <property type="entry name" value="Polyketide synthase dehydratase"/>
    <property type="match status" value="1"/>
</dbReference>
<dbReference type="InterPro" id="IPR016035">
    <property type="entry name" value="Acyl_Trfase/lysoPLipase"/>
</dbReference>
<dbReference type="InterPro" id="IPR055123">
    <property type="entry name" value="SpnB-like_Rossmann"/>
</dbReference>
<dbReference type="InterPro" id="IPR036736">
    <property type="entry name" value="ACP-like_sf"/>
</dbReference>
<comment type="caution">
    <text evidence="13">The sequence shown here is derived from an EMBL/GenBank/DDBJ whole genome shotgun (WGS) entry which is preliminary data.</text>
</comment>
<dbReference type="InterPro" id="IPR032821">
    <property type="entry name" value="PKS_assoc"/>
</dbReference>
<evidence type="ECO:0000256" key="5">
    <source>
        <dbReference type="ARBA" id="ARBA00022679"/>
    </source>
</evidence>
<dbReference type="Pfam" id="PF14765">
    <property type="entry name" value="PS-DH"/>
    <property type="match status" value="1"/>
</dbReference>
<dbReference type="InterPro" id="IPR018201">
    <property type="entry name" value="Ketoacyl_synth_AS"/>
</dbReference>
<dbReference type="SMART" id="SM00825">
    <property type="entry name" value="PKS_KS"/>
    <property type="match status" value="1"/>
</dbReference>
<dbReference type="CDD" id="cd00833">
    <property type="entry name" value="PKS"/>
    <property type="match status" value="1"/>
</dbReference>
<dbReference type="PROSITE" id="PS50075">
    <property type="entry name" value="CARRIER"/>
    <property type="match status" value="1"/>
</dbReference>
<dbReference type="SUPFAM" id="SSF52151">
    <property type="entry name" value="FabD/lysophospholipase-like"/>
    <property type="match status" value="1"/>
</dbReference>
<evidence type="ECO:0000313" key="14">
    <source>
        <dbReference type="Proteomes" id="UP001597542"/>
    </source>
</evidence>
<dbReference type="InterPro" id="IPR049900">
    <property type="entry name" value="PKS_mFAS_DH"/>
</dbReference>
<dbReference type="InterPro" id="IPR015083">
    <property type="entry name" value="NorB/c/GfsB-D-like_docking"/>
</dbReference>